<dbReference type="PANTHER" id="PTHR21301:SF13">
    <property type="match status" value="1"/>
</dbReference>
<reference evidence="1" key="3">
    <citation type="submission" date="2016-05" db="EMBL/GenBank/DDBJ databases">
        <title>WGS assembly of Xenopus tropicalis.</title>
        <authorList>
            <person name="Sessions A."/>
            <person name="Jenkins J."/>
            <person name="Mitros T."/>
            <person name="Lyons J.T."/>
            <person name="Dichmann D.S."/>
            <person name="Robert J."/>
            <person name="Harland R.M."/>
            <person name="Rokhsar D.S."/>
        </authorList>
    </citation>
    <scope>NUCLEOTIDE SEQUENCE</scope>
    <source>
        <strain evidence="1">Nigerian</strain>
    </source>
</reference>
<name>A0A1B8Y3M1_XENTR</name>
<evidence type="ECO:0000313" key="1">
    <source>
        <dbReference type="EMBL" id="OCA17530.1"/>
    </source>
</evidence>
<proteinExistence type="predicted"/>
<evidence type="ECO:0008006" key="2">
    <source>
        <dbReference type="Google" id="ProtNLM"/>
    </source>
</evidence>
<reference evidence="1" key="2">
    <citation type="journal article" date="2010" name="Science">
        <title>The genome of the Western clawed frog Xenopus tropicalis.</title>
        <authorList>
            <person name="Hellsten U."/>
            <person name="Harland R.M."/>
            <person name="Gilchrist M.J."/>
            <person name="Hendrix D."/>
            <person name="Jurka J."/>
            <person name="Kapitonov V."/>
            <person name="Ovcharenko I."/>
            <person name="Putnam N.H."/>
            <person name="Shu S."/>
            <person name="Taher L."/>
            <person name="Blitz I.L."/>
            <person name="Blumberg B."/>
            <person name="Dichmann D.S."/>
            <person name="Dubchak I."/>
            <person name="Amaya E."/>
            <person name="Detter J.C."/>
            <person name="Fletcher R."/>
            <person name="Gerhard D.S."/>
            <person name="Goodstein D."/>
            <person name="Graves T."/>
            <person name="Grigoriev I.V."/>
            <person name="Grimwood J."/>
            <person name="Kawashima T."/>
            <person name="Lindquist E."/>
            <person name="Lucas S.M."/>
            <person name="Mead P.E."/>
            <person name="Mitros T."/>
            <person name="Ogino H."/>
            <person name="Ohta Y."/>
            <person name="Poliakov A.V."/>
            <person name="Pollet N."/>
            <person name="Robert J."/>
            <person name="Salamov A."/>
            <person name="Sater A.K."/>
            <person name="Schmutz J."/>
            <person name="Terry A."/>
            <person name="Vize P.D."/>
            <person name="Warren W.C."/>
            <person name="Wells D."/>
            <person name="Wills A."/>
            <person name="Wilson R.K."/>
            <person name="Zimmerman L.B."/>
            <person name="Zorn A.M."/>
            <person name="Grainger R."/>
            <person name="Grammer T."/>
            <person name="Khokha M.K."/>
            <person name="Richardson P.M."/>
            <person name="Rokhsar D.S."/>
        </authorList>
    </citation>
    <scope>NUCLEOTIDE SEQUENCE [LARGE SCALE GENOMIC DNA]</scope>
    <source>
        <strain evidence="1">Nigerian</strain>
    </source>
</reference>
<protein>
    <recommendedName>
        <fullName evidence="2">GIY-YIG domain-containing protein</fullName>
    </recommendedName>
</protein>
<dbReference type="EMBL" id="KV460492">
    <property type="protein sequence ID" value="OCA17530.1"/>
    <property type="molecule type" value="Genomic_DNA"/>
</dbReference>
<reference evidence="1" key="1">
    <citation type="submission" date="2009-11" db="EMBL/GenBank/DDBJ databases">
        <authorList>
            <consortium name="US DOE Joint Genome Institute (JGI-PGF)"/>
            <person name="Ottilar R."/>
            <person name="Schmutz J."/>
            <person name="Salamov A."/>
            <person name="Cheng J.F."/>
            <person name="Lucas S."/>
            <person name="Pitluck S."/>
            <person name="Gundlach H."/>
            <person name="Guo Y."/>
            <person name="Haberer G."/>
            <person name="Nasrallah J."/>
            <person name="Mayer K.F.X."/>
            <person name="van de Peer Y."/>
            <person name="Weigel D."/>
            <person name="Grigoriev I.V."/>
        </authorList>
    </citation>
    <scope>NUCLEOTIDE SEQUENCE</scope>
    <source>
        <strain evidence="1">Nigerian</strain>
    </source>
</reference>
<dbReference type="PANTHER" id="PTHR21301">
    <property type="entry name" value="REVERSE TRANSCRIPTASE"/>
    <property type="match status" value="1"/>
</dbReference>
<accession>A0A1B8Y3M1</accession>
<organism evidence="1">
    <name type="scientific">Xenopus tropicalis</name>
    <name type="common">Western clawed frog</name>
    <name type="synonym">Silurana tropicalis</name>
    <dbReference type="NCBI Taxonomy" id="8364"/>
    <lineage>
        <taxon>Eukaryota</taxon>
        <taxon>Metazoa</taxon>
        <taxon>Chordata</taxon>
        <taxon>Craniata</taxon>
        <taxon>Vertebrata</taxon>
        <taxon>Euteleostomi</taxon>
        <taxon>Amphibia</taxon>
        <taxon>Batrachia</taxon>
        <taxon>Anura</taxon>
        <taxon>Pipoidea</taxon>
        <taxon>Pipidae</taxon>
        <taxon>Xenopodinae</taxon>
        <taxon>Xenopus</taxon>
        <taxon>Silurana</taxon>
    </lineage>
</organism>
<gene>
    <name evidence="1" type="ORF">XENTR_v90027021mg</name>
</gene>
<dbReference type="AlphaFoldDB" id="A0A1B8Y3M1"/>
<sequence>MGLSGSEEIGTRGLAFIMAITSAIKRAYQRALETDRKALINVDTGTVVPSSKEIRCVGTYNNQWSEIKSILAKHWDILKSDSDLRDVLPNKPVMVARRAMSLSDLLVHSHYVDKKPAGPVHFLIPTIGSYKCHHCEACQYMKPMKNFKHLISARNYEIKQFINCRTSGVIYAAVCKCPKMYIGKTFRELRKRILEHVGTIVHKKDTPLARHMRDFHSSNPLEIYFFGIEKVKLSERKGNIDNILLKKECQWIFRLKTRSPMGLNEGFTFTPFIAKN</sequence>